<dbReference type="SUPFAM" id="SSF143865">
    <property type="entry name" value="CorA soluble domain-like"/>
    <property type="match status" value="1"/>
</dbReference>
<reference evidence="10" key="1">
    <citation type="journal article" date="2023" name="Arch. Microbiol.">
        <title>Desulfoferula mesophilus gen. nov. sp. nov., a mesophilic sulfate-reducing bacterium isolated from a brackish lake sediment.</title>
        <authorList>
            <person name="Watanabe T."/>
            <person name="Yabe T."/>
            <person name="Tsuji J.M."/>
            <person name="Fukui M."/>
        </authorList>
    </citation>
    <scope>NUCLEOTIDE SEQUENCE [LARGE SCALE GENOMIC DNA]</scope>
    <source>
        <strain evidence="10">12FAK</strain>
    </source>
</reference>
<dbReference type="PANTHER" id="PTHR46494:SF1">
    <property type="entry name" value="CORA FAMILY METAL ION TRANSPORTER (EUROFUNG)"/>
    <property type="match status" value="1"/>
</dbReference>
<dbReference type="SUPFAM" id="SSF144083">
    <property type="entry name" value="Magnesium transport protein CorA, transmembrane region"/>
    <property type="match status" value="1"/>
</dbReference>
<dbReference type="KEGG" id="dmp:FAK_07890"/>
<dbReference type="InterPro" id="IPR045863">
    <property type="entry name" value="CorA_TM1_TM2"/>
</dbReference>
<evidence type="ECO:0000313" key="10">
    <source>
        <dbReference type="Proteomes" id="UP001366166"/>
    </source>
</evidence>
<evidence type="ECO:0000256" key="4">
    <source>
        <dbReference type="ARBA" id="ARBA00022475"/>
    </source>
</evidence>
<dbReference type="GO" id="GO:0050897">
    <property type="term" value="F:cobalt ion binding"/>
    <property type="evidence" value="ECO:0007669"/>
    <property type="project" value="TreeGrafter"/>
</dbReference>
<keyword evidence="7 8" id="KW-0472">Membrane</keyword>
<keyword evidence="5 8" id="KW-0812">Transmembrane</keyword>
<accession>A0AAU9EVE1</accession>
<feature type="transmembrane region" description="Helical" evidence="8">
    <location>
        <begin position="296"/>
        <end position="316"/>
    </location>
</feature>
<dbReference type="NCBIfam" id="TIGR00383">
    <property type="entry name" value="corA"/>
    <property type="match status" value="1"/>
</dbReference>
<comment type="similarity">
    <text evidence="2 8">Belongs to the CorA metal ion transporter (MIT) (TC 1.A.35) family.</text>
</comment>
<dbReference type="Gene3D" id="3.30.460.20">
    <property type="entry name" value="CorA soluble domain-like"/>
    <property type="match status" value="1"/>
</dbReference>
<dbReference type="CDD" id="cd12828">
    <property type="entry name" value="TmCorA-like_1"/>
    <property type="match status" value="1"/>
</dbReference>
<keyword evidence="8" id="KW-0406">Ion transport</keyword>
<gene>
    <name evidence="9" type="primary">corA-1</name>
    <name evidence="8" type="synonym">corA</name>
    <name evidence="9" type="ORF">FAK_07890</name>
</gene>
<dbReference type="InterPro" id="IPR045861">
    <property type="entry name" value="CorA_cytoplasmic_dom"/>
</dbReference>
<dbReference type="GO" id="GO:0000287">
    <property type="term" value="F:magnesium ion binding"/>
    <property type="evidence" value="ECO:0007669"/>
    <property type="project" value="TreeGrafter"/>
</dbReference>
<dbReference type="FunFam" id="1.20.58.340:FF:000012">
    <property type="entry name" value="Magnesium transport protein CorA"/>
    <property type="match status" value="1"/>
</dbReference>
<evidence type="ECO:0000256" key="8">
    <source>
        <dbReference type="RuleBase" id="RU362010"/>
    </source>
</evidence>
<dbReference type="AlphaFoldDB" id="A0AAU9EVE1"/>
<comment type="function">
    <text evidence="8">Mediates influx of magnesium ions.</text>
</comment>
<evidence type="ECO:0000256" key="3">
    <source>
        <dbReference type="ARBA" id="ARBA00022448"/>
    </source>
</evidence>
<dbReference type="Pfam" id="PF01544">
    <property type="entry name" value="CorA"/>
    <property type="match status" value="1"/>
</dbReference>
<dbReference type="EMBL" id="AP028679">
    <property type="protein sequence ID" value="BEQ13723.1"/>
    <property type="molecule type" value="Genomic_DNA"/>
</dbReference>
<evidence type="ECO:0000256" key="6">
    <source>
        <dbReference type="ARBA" id="ARBA00022989"/>
    </source>
</evidence>
<evidence type="ECO:0000313" key="9">
    <source>
        <dbReference type="EMBL" id="BEQ13723.1"/>
    </source>
</evidence>
<protein>
    <recommendedName>
        <fullName evidence="8">Magnesium transport protein CorA</fullName>
    </recommendedName>
</protein>
<feature type="transmembrane region" description="Helical" evidence="8">
    <location>
        <begin position="328"/>
        <end position="349"/>
    </location>
</feature>
<keyword evidence="6 8" id="KW-1133">Transmembrane helix</keyword>
<keyword evidence="10" id="KW-1185">Reference proteome</keyword>
<evidence type="ECO:0000256" key="1">
    <source>
        <dbReference type="ARBA" id="ARBA00004651"/>
    </source>
</evidence>
<dbReference type="Proteomes" id="UP001366166">
    <property type="component" value="Chromosome"/>
</dbReference>
<keyword evidence="3 8" id="KW-0813">Transport</keyword>
<evidence type="ECO:0000256" key="7">
    <source>
        <dbReference type="ARBA" id="ARBA00023136"/>
    </source>
</evidence>
<organism evidence="9 10">
    <name type="scientific">Desulfoferula mesophila</name>
    <dbReference type="NCBI Taxonomy" id="3058419"/>
    <lineage>
        <taxon>Bacteria</taxon>
        <taxon>Pseudomonadati</taxon>
        <taxon>Thermodesulfobacteriota</taxon>
        <taxon>Desulfarculia</taxon>
        <taxon>Desulfarculales</taxon>
        <taxon>Desulfarculaceae</taxon>
        <taxon>Desulfoferula</taxon>
    </lineage>
</organism>
<dbReference type="InterPro" id="IPR002523">
    <property type="entry name" value="MgTranspt_CorA/ZnTranspt_ZntB"/>
</dbReference>
<name>A0AAU9EVE1_9BACT</name>
<comment type="subcellular location">
    <subcellularLocation>
        <location evidence="1">Cell membrane</location>
        <topology evidence="1">Multi-pass membrane protein</topology>
    </subcellularLocation>
    <subcellularLocation>
        <location evidence="8">Membrane</location>
        <topology evidence="8">Multi-pass membrane protein</topology>
    </subcellularLocation>
</comment>
<sequence>MFTRVNSLADKDSLPPGSLVHVGEETTGPTRITVLEYDAQGVHALDEPDSGEIARLRDEPQVVWFRVEGVHQVEIIARLGEIFGLHPLVQEDIVNTQQRPKLEEYDNYLFLVLKDLSFDQEDQEVVARQVSLILGRGWVLSFSESGHDPFTAVVERINGGRGRIRHLGADYLAYALLDSVVDHYFGVLESLADASQEMESELDTAADQRVLRTLHQLKRQGLRLRKAVWPLREVTAWLERGEHELVSPTVRPYLRDVYDHTVQVIDATESLRDSLASLMDLYLSIVSNRMNQIMKVLTIIATLFIPLTFIAGVYGMNFKNMPELEWSWGYFAALGLMGVVTIGMLIYFWRKGWLLSKE</sequence>
<keyword evidence="8" id="KW-0460">Magnesium</keyword>
<evidence type="ECO:0000256" key="5">
    <source>
        <dbReference type="ARBA" id="ARBA00022692"/>
    </source>
</evidence>
<dbReference type="GO" id="GO:0015087">
    <property type="term" value="F:cobalt ion transmembrane transporter activity"/>
    <property type="evidence" value="ECO:0007669"/>
    <property type="project" value="UniProtKB-UniRule"/>
</dbReference>
<keyword evidence="4 8" id="KW-1003">Cell membrane</keyword>
<evidence type="ECO:0000256" key="2">
    <source>
        <dbReference type="ARBA" id="ARBA00009765"/>
    </source>
</evidence>
<dbReference type="GO" id="GO:0005886">
    <property type="term" value="C:plasma membrane"/>
    <property type="evidence" value="ECO:0007669"/>
    <property type="project" value="UniProtKB-SubCell"/>
</dbReference>
<dbReference type="Gene3D" id="1.20.58.340">
    <property type="entry name" value="Magnesium transport protein CorA, transmembrane region"/>
    <property type="match status" value="2"/>
</dbReference>
<proteinExistence type="inferred from homology"/>
<dbReference type="RefSeq" id="WP_338605472.1">
    <property type="nucleotide sequence ID" value="NZ_AP028679.1"/>
</dbReference>
<dbReference type="PANTHER" id="PTHR46494">
    <property type="entry name" value="CORA FAMILY METAL ION TRANSPORTER (EUROFUNG)"/>
    <property type="match status" value="1"/>
</dbReference>
<dbReference type="GO" id="GO:0015095">
    <property type="term" value="F:magnesium ion transmembrane transporter activity"/>
    <property type="evidence" value="ECO:0007669"/>
    <property type="project" value="UniProtKB-UniRule"/>
</dbReference>
<dbReference type="InterPro" id="IPR004488">
    <property type="entry name" value="Mg/Co-transport_prot_CorA"/>
</dbReference>